<evidence type="ECO:0000259" key="5">
    <source>
        <dbReference type="SMART" id="SM00415"/>
    </source>
</evidence>
<protein>
    <recommendedName>
        <fullName evidence="5">HSF-type DNA-binding domain-containing protein</fullName>
    </recommendedName>
</protein>
<keyword evidence="2" id="KW-0238">DNA-binding</keyword>
<comment type="similarity">
    <text evidence="4">Belongs to the HSF family.</text>
</comment>
<evidence type="ECO:0000256" key="2">
    <source>
        <dbReference type="ARBA" id="ARBA00023125"/>
    </source>
</evidence>
<dbReference type="InterPro" id="IPR000232">
    <property type="entry name" value="HSF_DNA-bd"/>
</dbReference>
<sequence>MKLSEGKSIFLEILTKILNENLHHNIISWSNDGKSFIIYNIKDFTEKVLPLFFKHSNFASFHRQLNLYGFVRDKKTITGKAFKHPLFEKNRPDLVESIHKKQKNSLLPVVFSQSNPAIKNMILCNTIKELSVNHAKIGKKLQTMTDKISELGDFQNFVREENKNMTSDVDKAKEILIYFVNWIKDRAKRYNVYGMAKENPVKKNFEVEDISDAAWNESLTYHGADEF</sequence>
<dbReference type="AlphaFoldDB" id="A0A1R2CID9"/>
<evidence type="ECO:0000256" key="1">
    <source>
        <dbReference type="ARBA" id="ARBA00004123"/>
    </source>
</evidence>
<evidence type="ECO:0000256" key="3">
    <source>
        <dbReference type="ARBA" id="ARBA00023242"/>
    </source>
</evidence>
<dbReference type="GO" id="GO:0005634">
    <property type="term" value="C:nucleus"/>
    <property type="evidence" value="ECO:0007669"/>
    <property type="project" value="UniProtKB-SubCell"/>
</dbReference>
<proteinExistence type="inferred from homology"/>
<dbReference type="InterPro" id="IPR036388">
    <property type="entry name" value="WH-like_DNA-bd_sf"/>
</dbReference>
<dbReference type="SMART" id="SM00415">
    <property type="entry name" value="HSF"/>
    <property type="match status" value="1"/>
</dbReference>
<accession>A0A1R2CID9</accession>
<evidence type="ECO:0000313" key="6">
    <source>
        <dbReference type="EMBL" id="OMJ88763.1"/>
    </source>
</evidence>
<dbReference type="Gene3D" id="1.10.10.10">
    <property type="entry name" value="Winged helix-like DNA-binding domain superfamily/Winged helix DNA-binding domain"/>
    <property type="match status" value="1"/>
</dbReference>
<comment type="caution">
    <text evidence="6">The sequence shown here is derived from an EMBL/GenBank/DDBJ whole genome shotgun (WGS) entry which is preliminary data.</text>
</comment>
<organism evidence="6 7">
    <name type="scientific">Stentor coeruleus</name>
    <dbReference type="NCBI Taxonomy" id="5963"/>
    <lineage>
        <taxon>Eukaryota</taxon>
        <taxon>Sar</taxon>
        <taxon>Alveolata</taxon>
        <taxon>Ciliophora</taxon>
        <taxon>Postciliodesmatophora</taxon>
        <taxon>Heterotrichea</taxon>
        <taxon>Heterotrichida</taxon>
        <taxon>Stentoridae</taxon>
        <taxon>Stentor</taxon>
    </lineage>
</organism>
<dbReference type="Proteomes" id="UP000187209">
    <property type="component" value="Unassembled WGS sequence"/>
</dbReference>
<dbReference type="EMBL" id="MPUH01000142">
    <property type="protein sequence ID" value="OMJ88763.1"/>
    <property type="molecule type" value="Genomic_DNA"/>
</dbReference>
<dbReference type="PRINTS" id="PR00056">
    <property type="entry name" value="HSFDOMAIN"/>
</dbReference>
<name>A0A1R2CID9_9CILI</name>
<evidence type="ECO:0000256" key="4">
    <source>
        <dbReference type="RuleBase" id="RU004020"/>
    </source>
</evidence>
<gene>
    <name evidence="6" type="ORF">SteCoe_9226</name>
</gene>
<dbReference type="PANTHER" id="PTHR10015">
    <property type="entry name" value="HEAT SHOCK TRANSCRIPTION FACTOR"/>
    <property type="match status" value="1"/>
</dbReference>
<dbReference type="GO" id="GO:0003700">
    <property type="term" value="F:DNA-binding transcription factor activity"/>
    <property type="evidence" value="ECO:0007669"/>
    <property type="project" value="InterPro"/>
</dbReference>
<feature type="domain" description="HSF-type DNA-binding" evidence="5">
    <location>
        <begin position="6"/>
        <end position="101"/>
    </location>
</feature>
<dbReference type="Pfam" id="PF00447">
    <property type="entry name" value="HSF_DNA-bind"/>
    <property type="match status" value="1"/>
</dbReference>
<keyword evidence="3" id="KW-0539">Nucleus</keyword>
<reference evidence="6 7" key="1">
    <citation type="submission" date="2016-11" db="EMBL/GenBank/DDBJ databases">
        <title>The macronuclear genome of Stentor coeruleus: a giant cell with tiny introns.</title>
        <authorList>
            <person name="Slabodnick M."/>
            <person name="Ruby J.G."/>
            <person name="Reiff S.B."/>
            <person name="Swart E.C."/>
            <person name="Gosai S."/>
            <person name="Prabakaran S."/>
            <person name="Witkowska E."/>
            <person name="Larue G.E."/>
            <person name="Fisher S."/>
            <person name="Freeman R.M."/>
            <person name="Gunawardena J."/>
            <person name="Chu W."/>
            <person name="Stover N.A."/>
            <person name="Gregory B.D."/>
            <person name="Nowacki M."/>
            <person name="Derisi J."/>
            <person name="Roy S.W."/>
            <person name="Marshall W.F."/>
            <person name="Sood P."/>
        </authorList>
    </citation>
    <scope>NUCLEOTIDE SEQUENCE [LARGE SCALE GENOMIC DNA]</scope>
    <source>
        <strain evidence="6">WM001</strain>
    </source>
</reference>
<dbReference type="GO" id="GO:0043565">
    <property type="term" value="F:sequence-specific DNA binding"/>
    <property type="evidence" value="ECO:0007669"/>
    <property type="project" value="InterPro"/>
</dbReference>
<dbReference type="OrthoDB" id="60033at2759"/>
<dbReference type="SUPFAM" id="SSF46785">
    <property type="entry name" value="Winged helix' DNA-binding domain"/>
    <property type="match status" value="1"/>
</dbReference>
<comment type="subcellular location">
    <subcellularLocation>
        <location evidence="1">Nucleus</location>
    </subcellularLocation>
</comment>
<keyword evidence="7" id="KW-1185">Reference proteome</keyword>
<dbReference type="InterPro" id="IPR036390">
    <property type="entry name" value="WH_DNA-bd_sf"/>
</dbReference>
<dbReference type="PANTHER" id="PTHR10015:SF427">
    <property type="entry name" value="HEAT SHOCK FACTOR PROTEIN"/>
    <property type="match status" value="1"/>
</dbReference>
<evidence type="ECO:0000313" key="7">
    <source>
        <dbReference type="Proteomes" id="UP000187209"/>
    </source>
</evidence>